<evidence type="ECO:0000259" key="4">
    <source>
        <dbReference type="Pfam" id="PF03328"/>
    </source>
</evidence>
<sequence length="255" mass="27555">MPVENTLKTKILNGGTAIGAFTSFPSPELVELLAIGGMDFVLFDAEHGQLNPALAYPLQMAAERHGLPTLARVGENDRQVQIKYLELGIGGVLVPQTNTLEDARRAVDGMRYAPRGSRGYAPSRLIEWAQKGDPKDLMQEASEYVFTMVQFEHIDAMADLEPVLALPELDLLFVGPNDLAQSMGYPGQPGHPDVQAVIDQVIQVAKRAGKPLGTVAPDAAATNHQVERGFQLVATNVVSLFTQGMKTYFSGVTGR</sequence>
<evidence type="ECO:0000256" key="2">
    <source>
        <dbReference type="ARBA" id="ARBA00022723"/>
    </source>
</evidence>
<dbReference type="Gene3D" id="3.20.20.60">
    <property type="entry name" value="Phosphoenolpyruvate-binding domains"/>
    <property type="match status" value="1"/>
</dbReference>
<dbReference type="Pfam" id="PF03328">
    <property type="entry name" value="HpcH_HpaI"/>
    <property type="match status" value="1"/>
</dbReference>
<dbReference type="InterPro" id="IPR040442">
    <property type="entry name" value="Pyrv_kinase-like_dom_sf"/>
</dbReference>
<dbReference type="AlphaFoldDB" id="A0A6J4UFH7"/>
<protein>
    <submittedName>
        <fullName evidence="5">2,4-dihydroxyhept-2-ene-1,7-dioic acid aldolase</fullName>
        <ecNumber evidence="5">4.1.2.52</ecNumber>
    </submittedName>
</protein>
<dbReference type="PANTHER" id="PTHR30502:SF0">
    <property type="entry name" value="PHOSPHOENOLPYRUVATE CARBOXYLASE FAMILY PROTEIN"/>
    <property type="match status" value="1"/>
</dbReference>
<keyword evidence="3 5" id="KW-0456">Lyase</keyword>
<organism evidence="5">
    <name type="scientific">uncultured Thermomicrobiales bacterium</name>
    <dbReference type="NCBI Taxonomy" id="1645740"/>
    <lineage>
        <taxon>Bacteria</taxon>
        <taxon>Pseudomonadati</taxon>
        <taxon>Thermomicrobiota</taxon>
        <taxon>Thermomicrobia</taxon>
        <taxon>Thermomicrobiales</taxon>
        <taxon>environmental samples</taxon>
    </lineage>
</organism>
<evidence type="ECO:0000256" key="1">
    <source>
        <dbReference type="ARBA" id="ARBA00005568"/>
    </source>
</evidence>
<dbReference type="InterPro" id="IPR050251">
    <property type="entry name" value="HpcH-HpaI_aldolase"/>
</dbReference>
<dbReference type="GO" id="GO:0016832">
    <property type="term" value="F:aldehyde-lyase activity"/>
    <property type="evidence" value="ECO:0007669"/>
    <property type="project" value="TreeGrafter"/>
</dbReference>
<dbReference type="InterPro" id="IPR005000">
    <property type="entry name" value="Aldolase/citrate-lyase_domain"/>
</dbReference>
<reference evidence="5" key="1">
    <citation type="submission" date="2020-02" db="EMBL/GenBank/DDBJ databases">
        <authorList>
            <person name="Meier V. D."/>
        </authorList>
    </citation>
    <scope>NUCLEOTIDE SEQUENCE</scope>
    <source>
        <strain evidence="5">AVDCRST_MAG33</strain>
    </source>
</reference>
<evidence type="ECO:0000313" key="5">
    <source>
        <dbReference type="EMBL" id="CAA9545972.1"/>
    </source>
</evidence>
<dbReference type="EMBL" id="CADCWK010000036">
    <property type="protein sequence ID" value="CAA9545972.1"/>
    <property type="molecule type" value="Genomic_DNA"/>
</dbReference>
<proteinExistence type="inferred from homology"/>
<dbReference type="InterPro" id="IPR015813">
    <property type="entry name" value="Pyrv/PenolPyrv_kinase-like_dom"/>
</dbReference>
<dbReference type="SUPFAM" id="SSF51621">
    <property type="entry name" value="Phosphoenolpyruvate/pyruvate domain"/>
    <property type="match status" value="1"/>
</dbReference>
<evidence type="ECO:0000256" key="3">
    <source>
        <dbReference type="ARBA" id="ARBA00023239"/>
    </source>
</evidence>
<dbReference type="GO" id="GO:0005737">
    <property type="term" value="C:cytoplasm"/>
    <property type="evidence" value="ECO:0007669"/>
    <property type="project" value="TreeGrafter"/>
</dbReference>
<dbReference type="GO" id="GO:0046872">
    <property type="term" value="F:metal ion binding"/>
    <property type="evidence" value="ECO:0007669"/>
    <property type="project" value="UniProtKB-KW"/>
</dbReference>
<dbReference type="PANTHER" id="PTHR30502">
    <property type="entry name" value="2-KETO-3-DEOXY-L-RHAMNONATE ALDOLASE"/>
    <property type="match status" value="1"/>
</dbReference>
<gene>
    <name evidence="5" type="ORF">AVDCRST_MAG33-422</name>
</gene>
<keyword evidence="2" id="KW-0479">Metal-binding</keyword>
<feature type="domain" description="HpcH/HpaI aldolase/citrate lyase" evidence="4">
    <location>
        <begin position="19"/>
        <end position="235"/>
    </location>
</feature>
<comment type="similarity">
    <text evidence="1">Belongs to the HpcH/HpaI aldolase family.</text>
</comment>
<dbReference type="EC" id="4.1.2.52" evidence="5"/>
<accession>A0A6J4UFH7</accession>
<name>A0A6J4UFH7_9BACT</name>